<dbReference type="SUPFAM" id="SSF52540">
    <property type="entry name" value="P-loop containing nucleoside triphosphate hydrolases"/>
    <property type="match status" value="1"/>
</dbReference>
<comment type="subcellular location">
    <subcellularLocation>
        <location evidence="10">Cytoplasm</location>
    </subcellularLocation>
    <subcellularLocation>
        <location evidence="10">Nucleus</location>
    </subcellularLocation>
</comment>
<accession>A0AAV5A495</accession>
<protein>
    <recommendedName>
        <fullName evidence="10">Adenylate kinase isoenzyme 6 homolog</fullName>
        <shortName evidence="10">AK6</shortName>
        <ecNumber evidence="10">2.7.4.3</ecNumber>
    </recommendedName>
    <alternativeName>
        <fullName evidence="10">Dual activity adenylate kinase/ATPase</fullName>
        <shortName evidence="10">AK/ATPase</shortName>
    </alternativeName>
</protein>
<evidence type="ECO:0000256" key="10">
    <source>
        <dbReference type="HAMAP-Rule" id="MF_03173"/>
    </source>
</evidence>
<organism evidence="11 12">
    <name type="scientific">Clathrus columnatus</name>
    <dbReference type="NCBI Taxonomy" id="1419009"/>
    <lineage>
        <taxon>Eukaryota</taxon>
        <taxon>Fungi</taxon>
        <taxon>Dikarya</taxon>
        <taxon>Basidiomycota</taxon>
        <taxon>Agaricomycotina</taxon>
        <taxon>Agaricomycetes</taxon>
        <taxon>Phallomycetidae</taxon>
        <taxon>Phallales</taxon>
        <taxon>Clathraceae</taxon>
        <taxon>Clathrus</taxon>
    </lineage>
</organism>
<dbReference type="GO" id="GO:0016887">
    <property type="term" value="F:ATP hydrolysis activity"/>
    <property type="evidence" value="ECO:0007669"/>
    <property type="project" value="UniProtKB-UniRule"/>
</dbReference>
<evidence type="ECO:0000256" key="2">
    <source>
        <dbReference type="ARBA" id="ARBA00022490"/>
    </source>
</evidence>
<dbReference type="Pfam" id="PF13238">
    <property type="entry name" value="AAA_18"/>
    <property type="match status" value="1"/>
</dbReference>
<evidence type="ECO:0000313" key="11">
    <source>
        <dbReference type="EMBL" id="GJJ09481.1"/>
    </source>
</evidence>
<feature type="region of interest" description="NMPbind" evidence="10">
    <location>
        <begin position="33"/>
        <end position="56"/>
    </location>
</feature>
<keyword evidence="8 10" id="KW-0067">ATP-binding</keyword>
<keyword evidence="12" id="KW-1185">Reference proteome</keyword>
<keyword evidence="6 10" id="KW-0547">Nucleotide-binding</keyword>
<dbReference type="GO" id="GO:0005634">
    <property type="term" value="C:nucleus"/>
    <property type="evidence" value="ECO:0007669"/>
    <property type="project" value="UniProtKB-SubCell"/>
</dbReference>
<comment type="caution">
    <text evidence="10">Lacks conserved residue(s) required for the propagation of feature annotation.</text>
</comment>
<keyword evidence="2 10" id="KW-0963">Cytoplasm</keyword>
<keyword evidence="7 10" id="KW-0418">Kinase</keyword>
<dbReference type="AlphaFoldDB" id="A0AAV5A495"/>
<reference evidence="11" key="1">
    <citation type="submission" date="2021-10" db="EMBL/GenBank/DDBJ databases">
        <title>De novo Genome Assembly of Clathrus columnatus (Basidiomycota, Fungi) Using Illumina and Nanopore Sequence Data.</title>
        <authorList>
            <person name="Ogiso-Tanaka E."/>
            <person name="Itagaki H."/>
            <person name="Hosoya T."/>
            <person name="Hosaka K."/>
        </authorList>
    </citation>
    <scope>NUCLEOTIDE SEQUENCE</scope>
    <source>
        <strain evidence="11">MO-923</strain>
    </source>
</reference>
<feature type="region of interest" description="LID" evidence="10">
    <location>
        <begin position="108"/>
        <end position="118"/>
    </location>
</feature>
<feature type="binding site" evidence="10">
    <location>
        <position position="14"/>
    </location>
    <ligand>
        <name>ATP</name>
        <dbReference type="ChEBI" id="CHEBI:30616"/>
    </ligand>
</feature>
<evidence type="ECO:0000256" key="7">
    <source>
        <dbReference type="ARBA" id="ARBA00022777"/>
    </source>
</evidence>
<dbReference type="GO" id="GO:0042274">
    <property type="term" value="P:ribosomal small subunit biogenesis"/>
    <property type="evidence" value="ECO:0007669"/>
    <property type="project" value="UniProtKB-UniRule"/>
</dbReference>
<dbReference type="GO" id="GO:0005524">
    <property type="term" value="F:ATP binding"/>
    <property type="evidence" value="ECO:0007669"/>
    <property type="project" value="UniProtKB-KW"/>
</dbReference>
<feature type="binding site" evidence="10">
    <location>
        <position position="15"/>
    </location>
    <ligand>
        <name>ATP</name>
        <dbReference type="ChEBI" id="CHEBI:30616"/>
    </ligand>
</feature>
<evidence type="ECO:0000256" key="9">
    <source>
        <dbReference type="ARBA" id="ARBA00023242"/>
    </source>
</evidence>
<dbReference type="GO" id="GO:0005737">
    <property type="term" value="C:cytoplasm"/>
    <property type="evidence" value="ECO:0007669"/>
    <property type="project" value="UniProtKB-SubCell"/>
</dbReference>
<sequence length="173" mass="20413">MRNWDWKGRMRTGKSTTADLLVSQSPIPLKHINVGELVKERHLHEKYDEDWQSYIVDEDKVLDELEPCVADGGVVLDWHTCDIFPERWIDLVIVLRCDHTCLWDRLEKRGYSLKKIQENNESEIMRVVLDEAREAYNPDIVIELQSETTGDLESNVNRIISWMEAWMRNNSDQ</sequence>
<comment type="similarity">
    <text evidence="10">Belongs to the adenylate kinase family. AK6 subfamily.</text>
</comment>
<evidence type="ECO:0000256" key="6">
    <source>
        <dbReference type="ARBA" id="ARBA00022741"/>
    </source>
</evidence>
<dbReference type="Gene3D" id="3.40.50.300">
    <property type="entry name" value="P-loop containing nucleotide triphosphate hydrolases"/>
    <property type="match status" value="1"/>
</dbReference>
<evidence type="ECO:0000313" key="12">
    <source>
        <dbReference type="Proteomes" id="UP001050691"/>
    </source>
</evidence>
<proteinExistence type="inferred from homology"/>
<comment type="subunit">
    <text evidence="10">Interacts with small ribosomal subunit protein uS11. Not a structural component of 43S pre-ribosomes, but transiently interacts with them by binding to uS11.</text>
</comment>
<keyword evidence="3 10" id="KW-0690">Ribosome biogenesis</keyword>
<comment type="catalytic activity">
    <reaction evidence="1 10">
        <text>AMP + ATP = 2 ADP</text>
        <dbReference type="Rhea" id="RHEA:12973"/>
        <dbReference type="ChEBI" id="CHEBI:30616"/>
        <dbReference type="ChEBI" id="CHEBI:456215"/>
        <dbReference type="ChEBI" id="CHEBI:456216"/>
        <dbReference type="EC" id="2.7.4.3"/>
    </reaction>
</comment>
<dbReference type="InterPro" id="IPR027417">
    <property type="entry name" value="P-loop_NTPase"/>
</dbReference>
<keyword evidence="5 10" id="KW-0808">Transferase</keyword>
<dbReference type="GO" id="GO:0006364">
    <property type="term" value="P:rRNA processing"/>
    <property type="evidence" value="ECO:0007669"/>
    <property type="project" value="UniProtKB-KW"/>
</dbReference>
<keyword evidence="4 10" id="KW-0698">rRNA processing</keyword>
<evidence type="ECO:0000256" key="4">
    <source>
        <dbReference type="ARBA" id="ARBA00022552"/>
    </source>
</evidence>
<dbReference type="EMBL" id="BPWL01000004">
    <property type="protein sequence ID" value="GJJ09481.1"/>
    <property type="molecule type" value="Genomic_DNA"/>
</dbReference>
<dbReference type="InterPro" id="IPR020618">
    <property type="entry name" value="Adenyl_kinase_AK6"/>
</dbReference>
<comment type="caution">
    <text evidence="11">The sequence shown here is derived from an EMBL/GenBank/DDBJ whole genome shotgun (WGS) entry which is preliminary data.</text>
</comment>
<comment type="function">
    <text evidence="10">Broad-specificity nucleoside monophosphate (NMP) kinase that catalyzes the reversible transfer of the terminal phosphate group between nucleoside triphosphates and monophosphates. Has also ATPase activity. Involved in the late cytoplasmic maturation steps of the 40S ribosomal particles, specifically 18S rRNA maturation. While NMP activity is not required for ribosome maturation, ATPase activity is. Associates transiently with small ribosomal subunit protein uS11. ATP hydrolysis breaks the interaction with uS11. May temporarily remove uS11 from the ribosome to enable a conformational change of the ribosomal RNA that is needed for the final maturation step of the small ribosomal subunit. Its NMP activity may have a role in nuclear energy homeostasis.</text>
</comment>
<dbReference type="FunFam" id="3.40.50.300:FF:000372">
    <property type="entry name" value="Adenylate kinase isoenzyme 6 homolog"/>
    <property type="match status" value="1"/>
</dbReference>
<dbReference type="HAMAP" id="MF_00039">
    <property type="entry name" value="Adenylate_kinase_AK6"/>
    <property type="match status" value="1"/>
</dbReference>
<evidence type="ECO:0000256" key="5">
    <source>
        <dbReference type="ARBA" id="ARBA00022679"/>
    </source>
</evidence>
<dbReference type="PANTHER" id="PTHR12595:SF0">
    <property type="entry name" value="ADENYLATE KINASE ISOENZYME 6"/>
    <property type="match status" value="1"/>
</dbReference>
<gene>
    <name evidence="11" type="ORF">Clacol_003704</name>
</gene>
<evidence type="ECO:0000256" key="8">
    <source>
        <dbReference type="ARBA" id="ARBA00022840"/>
    </source>
</evidence>
<feature type="binding site" evidence="10">
    <location>
        <position position="13"/>
    </location>
    <ligand>
        <name>ATP</name>
        <dbReference type="ChEBI" id="CHEBI:30616"/>
    </ligand>
</feature>
<dbReference type="PANTHER" id="PTHR12595">
    <property type="entry name" value="POS9-ACTIVATING FACTOR FAP7-RELATED"/>
    <property type="match status" value="1"/>
</dbReference>
<comment type="catalytic activity">
    <reaction evidence="10">
        <text>ATP + H2O = ADP + phosphate + H(+)</text>
        <dbReference type="Rhea" id="RHEA:13065"/>
        <dbReference type="ChEBI" id="CHEBI:15377"/>
        <dbReference type="ChEBI" id="CHEBI:15378"/>
        <dbReference type="ChEBI" id="CHEBI:30616"/>
        <dbReference type="ChEBI" id="CHEBI:43474"/>
        <dbReference type="ChEBI" id="CHEBI:456216"/>
    </reaction>
</comment>
<name>A0AAV5A495_9AGAM</name>
<dbReference type="EC" id="2.7.4.3" evidence="10"/>
<evidence type="ECO:0000256" key="1">
    <source>
        <dbReference type="ARBA" id="ARBA00000582"/>
    </source>
</evidence>
<dbReference type="GO" id="GO:0004017">
    <property type="term" value="F:AMP kinase activity"/>
    <property type="evidence" value="ECO:0007669"/>
    <property type="project" value="UniProtKB-UniRule"/>
</dbReference>
<dbReference type="Proteomes" id="UP001050691">
    <property type="component" value="Unassembled WGS sequence"/>
</dbReference>
<feature type="binding site" evidence="10">
    <location>
        <position position="109"/>
    </location>
    <ligand>
        <name>ATP</name>
        <dbReference type="ChEBI" id="CHEBI:30616"/>
    </ligand>
</feature>
<evidence type="ECO:0000256" key="3">
    <source>
        <dbReference type="ARBA" id="ARBA00022517"/>
    </source>
</evidence>
<feature type="binding site" evidence="10">
    <location>
        <position position="16"/>
    </location>
    <ligand>
        <name>ATP</name>
        <dbReference type="ChEBI" id="CHEBI:30616"/>
    </ligand>
</feature>
<keyword evidence="9 10" id="KW-0539">Nucleus</keyword>